<dbReference type="Proteomes" id="UP000254794">
    <property type="component" value="Unassembled WGS sequence"/>
</dbReference>
<reference evidence="1 2" key="1">
    <citation type="submission" date="2018-06" db="EMBL/GenBank/DDBJ databases">
        <authorList>
            <consortium name="Pathogen Informatics"/>
            <person name="Doyle S."/>
        </authorList>
    </citation>
    <scope>NUCLEOTIDE SEQUENCE [LARGE SCALE GENOMIC DNA]</scope>
    <source>
        <strain evidence="1 2">NCTC13316</strain>
    </source>
</reference>
<evidence type="ECO:0000313" key="2">
    <source>
        <dbReference type="Proteomes" id="UP000254794"/>
    </source>
</evidence>
<evidence type="ECO:0000313" key="1">
    <source>
        <dbReference type="EMBL" id="STX81690.1"/>
    </source>
</evidence>
<keyword evidence="2" id="KW-1185">Reference proteome</keyword>
<protein>
    <submittedName>
        <fullName evidence="1">Uncharacterized protein</fullName>
    </submittedName>
</protein>
<sequence>MNTYYVYRVNFQPEPIIQGKIEKFDEEEEAKQYINKNKSSYQGSKWLIIRQVSSSESYELQELI</sequence>
<proteinExistence type="predicted"/>
<dbReference type="EMBL" id="UGOD01000008">
    <property type="protein sequence ID" value="STX81690.1"/>
    <property type="molecule type" value="Genomic_DNA"/>
</dbReference>
<organism evidence="1 2">
    <name type="scientific">Legionella busanensis</name>
    <dbReference type="NCBI Taxonomy" id="190655"/>
    <lineage>
        <taxon>Bacteria</taxon>
        <taxon>Pseudomonadati</taxon>
        <taxon>Pseudomonadota</taxon>
        <taxon>Gammaproteobacteria</taxon>
        <taxon>Legionellales</taxon>
        <taxon>Legionellaceae</taxon>
        <taxon>Legionella</taxon>
    </lineage>
</organism>
<accession>A0A378KBH1</accession>
<dbReference type="RefSeq" id="WP_115333044.1">
    <property type="nucleotide sequence ID" value="NZ_CAAAHP010000014.1"/>
</dbReference>
<dbReference type="OrthoDB" id="9963023at2"/>
<name>A0A378KBH1_9GAMM</name>
<dbReference type="AlphaFoldDB" id="A0A378KBH1"/>
<gene>
    <name evidence="1" type="ORF">NCTC13316_03565</name>
</gene>